<evidence type="ECO:0000313" key="1">
    <source>
        <dbReference type="EMBL" id="JAE35650.1"/>
    </source>
</evidence>
<reference evidence="1" key="2">
    <citation type="journal article" date="2015" name="Data Brief">
        <title>Shoot transcriptome of the giant reed, Arundo donax.</title>
        <authorList>
            <person name="Barrero R.A."/>
            <person name="Guerrero F.D."/>
            <person name="Moolhuijzen P."/>
            <person name="Goolsby J.A."/>
            <person name="Tidwell J."/>
            <person name="Bellgard S.E."/>
            <person name="Bellgard M.I."/>
        </authorList>
    </citation>
    <scope>NUCLEOTIDE SEQUENCE</scope>
    <source>
        <tissue evidence="1">Shoot tissue taken approximately 20 cm above the soil surface</tissue>
    </source>
</reference>
<sequence length="17" mass="1754">MSNSKMCPLGTLQGLSS</sequence>
<organism evidence="1">
    <name type="scientific">Arundo donax</name>
    <name type="common">Giant reed</name>
    <name type="synonym">Donax arundinaceus</name>
    <dbReference type="NCBI Taxonomy" id="35708"/>
    <lineage>
        <taxon>Eukaryota</taxon>
        <taxon>Viridiplantae</taxon>
        <taxon>Streptophyta</taxon>
        <taxon>Embryophyta</taxon>
        <taxon>Tracheophyta</taxon>
        <taxon>Spermatophyta</taxon>
        <taxon>Magnoliopsida</taxon>
        <taxon>Liliopsida</taxon>
        <taxon>Poales</taxon>
        <taxon>Poaceae</taxon>
        <taxon>PACMAD clade</taxon>
        <taxon>Arundinoideae</taxon>
        <taxon>Arundineae</taxon>
        <taxon>Arundo</taxon>
    </lineage>
</organism>
<dbReference type="EMBL" id="GBRH01162246">
    <property type="protein sequence ID" value="JAE35650.1"/>
    <property type="molecule type" value="Transcribed_RNA"/>
</dbReference>
<proteinExistence type="predicted"/>
<dbReference type="AlphaFoldDB" id="A0A0A9HET3"/>
<name>A0A0A9HET3_ARUDO</name>
<protein>
    <submittedName>
        <fullName evidence="1">Uncharacterized protein</fullName>
    </submittedName>
</protein>
<accession>A0A0A9HET3</accession>
<reference evidence="1" key="1">
    <citation type="submission" date="2014-09" db="EMBL/GenBank/DDBJ databases">
        <authorList>
            <person name="Magalhaes I.L.F."/>
            <person name="Oliveira U."/>
            <person name="Santos F.R."/>
            <person name="Vidigal T.H.D.A."/>
            <person name="Brescovit A.D."/>
            <person name="Santos A.J."/>
        </authorList>
    </citation>
    <scope>NUCLEOTIDE SEQUENCE</scope>
    <source>
        <tissue evidence="1">Shoot tissue taken approximately 20 cm above the soil surface</tissue>
    </source>
</reference>